<keyword evidence="2" id="KW-1133">Transmembrane helix</keyword>
<keyword evidence="1 3" id="KW-0732">Signal</keyword>
<evidence type="ECO:0000313" key="4">
    <source>
        <dbReference type="EMBL" id="CAG9835378.1"/>
    </source>
</evidence>
<name>A0A9N9XGJ0_DIABA</name>
<evidence type="ECO:0000256" key="2">
    <source>
        <dbReference type="SAM" id="Phobius"/>
    </source>
</evidence>
<keyword evidence="2" id="KW-0472">Membrane</keyword>
<feature type="transmembrane region" description="Helical" evidence="2">
    <location>
        <begin position="177"/>
        <end position="201"/>
    </location>
</feature>
<evidence type="ECO:0000256" key="3">
    <source>
        <dbReference type="SAM" id="SignalP"/>
    </source>
</evidence>
<dbReference type="OrthoDB" id="6139674at2759"/>
<protein>
    <submittedName>
        <fullName evidence="4">Uncharacterized protein</fullName>
    </submittedName>
</protein>
<dbReference type="PANTHER" id="PTHR22907:SF54">
    <property type="entry name" value="GH04558P"/>
    <property type="match status" value="1"/>
</dbReference>
<feature type="signal peptide" evidence="3">
    <location>
        <begin position="1"/>
        <end position="30"/>
    </location>
</feature>
<feature type="chain" id="PRO_5040190563" evidence="3">
    <location>
        <begin position="31"/>
        <end position="229"/>
    </location>
</feature>
<dbReference type="PANTHER" id="PTHR22907">
    <property type="entry name" value="GH04558P"/>
    <property type="match status" value="1"/>
</dbReference>
<organism evidence="4 5">
    <name type="scientific">Diabrotica balteata</name>
    <name type="common">Banded cucumber beetle</name>
    <dbReference type="NCBI Taxonomy" id="107213"/>
    <lineage>
        <taxon>Eukaryota</taxon>
        <taxon>Metazoa</taxon>
        <taxon>Ecdysozoa</taxon>
        <taxon>Arthropoda</taxon>
        <taxon>Hexapoda</taxon>
        <taxon>Insecta</taxon>
        <taxon>Pterygota</taxon>
        <taxon>Neoptera</taxon>
        <taxon>Endopterygota</taxon>
        <taxon>Coleoptera</taxon>
        <taxon>Polyphaga</taxon>
        <taxon>Cucujiformia</taxon>
        <taxon>Chrysomeloidea</taxon>
        <taxon>Chrysomelidae</taxon>
        <taxon>Galerucinae</taxon>
        <taxon>Diabroticina</taxon>
        <taxon>Diabroticites</taxon>
        <taxon>Diabrotica</taxon>
    </lineage>
</organism>
<evidence type="ECO:0000256" key="1">
    <source>
        <dbReference type="ARBA" id="ARBA00022729"/>
    </source>
</evidence>
<evidence type="ECO:0000313" key="5">
    <source>
        <dbReference type="Proteomes" id="UP001153709"/>
    </source>
</evidence>
<sequence length="229" mass="24813">MRKINNLPVMPLHLNCLALLLCVTASTAIATIIPSSTSAPEVASDVRVQCNNDQIVINIGTISGRFNGMVYPRGLSKNSSCLGEWIETKTPIEYTLPLRGCNTMSTDLEPTCWNNNGNRIRRQAGSESDNKEGTPAKIELFTGLYVNEANDVAKPEEEDSVFSEKTSDSICISQKSFAIGICIAGLILMLCVVTAILCLLAKRRKKTTSHSSGSIYSGPYTNTAYSHTS</sequence>
<dbReference type="AlphaFoldDB" id="A0A9N9XGJ0"/>
<accession>A0A9N9XGJ0</accession>
<dbReference type="Proteomes" id="UP001153709">
    <property type="component" value="Chromosome 5"/>
</dbReference>
<keyword evidence="5" id="KW-1185">Reference proteome</keyword>
<dbReference type="InterPro" id="IPR051962">
    <property type="entry name" value="Cuticlin"/>
</dbReference>
<gene>
    <name evidence="4" type="ORF">DIABBA_LOCUS8577</name>
</gene>
<dbReference type="EMBL" id="OU898280">
    <property type="protein sequence ID" value="CAG9835378.1"/>
    <property type="molecule type" value="Genomic_DNA"/>
</dbReference>
<keyword evidence="2" id="KW-0812">Transmembrane</keyword>
<proteinExistence type="predicted"/>
<reference evidence="4" key="1">
    <citation type="submission" date="2022-01" db="EMBL/GenBank/DDBJ databases">
        <authorList>
            <person name="King R."/>
        </authorList>
    </citation>
    <scope>NUCLEOTIDE SEQUENCE</scope>
</reference>